<evidence type="ECO:0000256" key="4">
    <source>
        <dbReference type="SAM" id="SignalP"/>
    </source>
</evidence>
<organism evidence="5 6">
    <name type="scientific">Cryptotermes secundus</name>
    <dbReference type="NCBI Taxonomy" id="105785"/>
    <lineage>
        <taxon>Eukaryota</taxon>
        <taxon>Metazoa</taxon>
        <taxon>Ecdysozoa</taxon>
        <taxon>Arthropoda</taxon>
        <taxon>Hexapoda</taxon>
        <taxon>Insecta</taxon>
        <taxon>Pterygota</taxon>
        <taxon>Neoptera</taxon>
        <taxon>Polyneoptera</taxon>
        <taxon>Dictyoptera</taxon>
        <taxon>Blattodea</taxon>
        <taxon>Blattoidea</taxon>
        <taxon>Termitoidae</taxon>
        <taxon>Kalotermitidae</taxon>
        <taxon>Cryptotermitinae</taxon>
        <taxon>Cryptotermes</taxon>
    </lineage>
</organism>
<evidence type="ECO:0000313" key="5">
    <source>
        <dbReference type="EMBL" id="PNF17335.1"/>
    </source>
</evidence>
<dbReference type="PANTHER" id="PTHR11008">
    <property type="entry name" value="PROTEIN TAKEOUT-LIKE PROTEIN"/>
    <property type="match status" value="1"/>
</dbReference>
<feature type="signal peptide" evidence="4">
    <location>
        <begin position="1"/>
        <end position="23"/>
    </location>
</feature>
<evidence type="ECO:0000313" key="6">
    <source>
        <dbReference type="Proteomes" id="UP000235965"/>
    </source>
</evidence>
<dbReference type="Gene3D" id="3.15.10.30">
    <property type="entry name" value="Haemolymph juvenile hormone binding protein"/>
    <property type="match status" value="1"/>
</dbReference>
<dbReference type="AlphaFoldDB" id="A0A2J7PLX0"/>
<keyword evidence="2" id="KW-0090">Biological rhythms</keyword>
<dbReference type="InterPro" id="IPR038606">
    <property type="entry name" value="To_sf"/>
</dbReference>
<dbReference type="PANTHER" id="PTHR11008:SF18">
    <property type="entry name" value="BCDNA.GH05536-RELATED"/>
    <property type="match status" value="1"/>
</dbReference>
<dbReference type="STRING" id="105785.A0A2J7PLX0"/>
<feature type="chain" id="PRO_5014380257" evidence="4">
    <location>
        <begin position="24"/>
        <end position="255"/>
    </location>
</feature>
<name>A0A2J7PLX0_9NEOP</name>
<evidence type="ECO:0000256" key="2">
    <source>
        <dbReference type="ARBA" id="ARBA00023108"/>
    </source>
</evidence>
<gene>
    <name evidence="5" type="primary">to_2</name>
    <name evidence="5" type="ORF">B7P43_G02971</name>
</gene>
<accession>A0A2J7PLX0</accession>
<dbReference type="InParanoid" id="A0A2J7PLX0"/>
<dbReference type="Pfam" id="PF06585">
    <property type="entry name" value="JHBP"/>
    <property type="match status" value="1"/>
</dbReference>
<dbReference type="SMART" id="SM00700">
    <property type="entry name" value="JHBP"/>
    <property type="match status" value="1"/>
</dbReference>
<dbReference type="Proteomes" id="UP000235965">
    <property type="component" value="Unassembled WGS sequence"/>
</dbReference>
<protein>
    <submittedName>
        <fullName evidence="5">Protein takeout</fullName>
    </submittedName>
</protein>
<keyword evidence="6" id="KW-1185">Reference proteome</keyword>
<comment type="similarity">
    <text evidence="3">Belongs to the TO family.</text>
</comment>
<comment type="caution">
    <text evidence="5">The sequence shown here is derived from an EMBL/GenBank/DDBJ whole genome shotgun (WGS) entry which is preliminary data.</text>
</comment>
<proteinExistence type="inferred from homology"/>
<dbReference type="FunFam" id="3.15.10.30:FF:000001">
    <property type="entry name" value="Takeout-like protein 1"/>
    <property type="match status" value="1"/>
</dbReference>
<dbReference type="FunCoup" id="A0A2J7PLX0">
    <property type="interactions" value="24"/>
</dbReference>
<dbReference type="GO" id="GO:0005615">
    <property type="term" value="C:extracellular space"/>
    <property type="evidence" value="ECO:0007669"/>
    <property type="project" value="TreeGrafter"/>
</dbReference>
<dbReference type="GO" id="GO:0007623">
    <property type="term" value="P:circadian rhythm"/>
    <property type="evidence" value="ECO:0007669"/>
    <property type="project" value="UniProtKB-ARBA"/>
</dbReference>
<dbReference type="InterPro" id="IPR010562">
    <property type="entry name" value="Haemolymph_juvenile_hormone-bd"/>
</dbReference>
<sequence length="255" mass="28827">MKVGAPLTLLLLVVAGQSSVVKSGDARLPESFLRCKRSDPDLNSCLHTAVQKAIQELKNGNLDLKMPPLDPLVVTNISIEDGAGRPVTINLQLNDVEIHGLSNAHLKAVSADLEKRYLEFQAEVPLTRIVANYVMQGKFLVLPIRGNGKCNMNFTDHDVTVRIRSEPLSMNENIYWDIKEFDLKSVNLKLFQVNFENLFNGEKELGDNTNKVLNENWKEFFEELRPTLHDTFGVVFLKLANTLFHKVPENEIFLK</sequence>
<evidence type="ECO:0000256" key="3">
    <source>
        <dbReference type="ARBA" id="ARBA00060902"/>
    </source>
</evidence>
<reference evidence="5 6" key="1">
    <citation type="submission" date="2017-12" db="EMBL/GenBank/DDBJ databases">
        <title>Hemimetabolous genomes reveal molecular basis of termite eusociality.</title>
        <authorList>
            <person name="Harrison M.C."/>
            <person name="Jongepier E."/>
            <person name="Robertson H.M."/>
            <person name="Arning N."/>
            <person name="Bitard-Feildel T."/>
            <person name="Chao H."/>
            <person name="Childers C.P."/>
            <person name="Dinh H."/>
            <person name="Doddapaneni H."/>
            <person name="Dugan S."/>
            <person name="Gowin J."/>
            <person name="Greiner C."/>
            <person name="Han Y."/>
            <person name="Hu H."/>
            <person name="Hughes D.S.T."/>
            <person name="Huylmans A.-K."/>
            <person name="Kemena C."/>
            <person name="Kremer L.P.M."/>
            <person name="Lee S.L."/>
            <person name="Lopez-Ezquerra A."/>
            <person name="Mallet L."/>
            <person name="Monroy-Kuhn J.M."/>
            <person name="Moser A."/>
            <person name="Murali S.C."/>
            <person name="Muzny D.M."/>
            <person name="Otani S."/>
            <person name="Piulachs M.-D."/>
            <person name="Poelchau M."/>
            <person name="Qu J."/>
            <person name="Schaub F."/>
            <person name="Wada-Katsumata A."/>
            <person name="Worley K.C."/>
            <person name="Xie Q."/>
            <person name="Ylla G."/>
            <person name="Poulsen M."/>
            <person name="Gibbs R.A."/>
            <person name="Schal C."/>
            <person name="Richards S."/>
            <person name="Belles X."/>
            <person name="Korb J."/>
            <person name="Bornberg-Bauer E."/>
        </authorList>
    </citation>
    <scope>NUCLEOTIDE SEQUENCE [LARGE SCALE GENOMIC DNA]</scope>
    <source>
        <tissue evidence="5">Whole body</tissue>
    </source>
</reference>
<dbReference type="EMBL" id="NEVH01024421">
    <property type="protein sequence ID" value="PNF17335.1"/>
    <property type="molecule type" value="Genomic_DNA"/>
</dbReference>
<evidence type="ECO:0000256" key="1">
    <source>
        <dbReference type="ARBA" id="ARBA00022729"/>
    </source>
</evidence>
<dbReference type="OrthoDB" id="8186595at2759"/>
<keyword evidence="1 4" id="KW-0732">Signal</keyword>